<keyword evidence="4 8" id="KW-1133">Transmembrane helix</keyword>
<dbReference type="InterPro" id="IPR013783">
    <property type="entry name" value="Ig-like_fold"/>
</dbReference>
<feature type="transmembrane region" description="Helical" evidence="8">
    <location>
        <begin position="241"/>
        <end position="258"/>
    </location>
</feature>
<name>A0A078AW36_STYLE</name>
<evidence type="ECO:0000256" key="1">
    <source>
        <dbReference type="ARBA" id="ARBA00004211"/>
    </source>
</evidence>
<feature type="region of interest" description="Disordered" evidence="7">
    <location>
        <begin position="124"/>
        <end position="177"/>
    </location>
</feature>
<keyword evidence="11" id="KW-1185">Reference proteome</keyword>
<evidence type="ECO:0000256" key="7">
    <source>
        <dbReference type="SAM" id="MobiDB-lite"/>
    </source>
</evidence>
<keyword evidence="6" id="KW-0175">Coiled coil</keyword>
<organism evidence="10 11">
    <name type="scientific">Stylonychia lemnae</name>
    <name type="common">Ciliate</name>
    <dbReference type="NCBI Taxonomy" id="5949"/>
    <lineage>
        <taxon>Eukaryota</taxon>
        <taxon>Sar</taxon>
        <taxon>Alveolata</taxon>
        <taxon>Ciliophora</taxon>
        <taxon>Intramacronucleata</taxon>
        <taxon>Spirotrichea</taxon>
        <taxon>Stichotrichia</taxon>
        <taxon>Sporadotrichida</taxon>
        <taxon>Oxytrichidae</taxon>
        <taxon>Stylonychinae</taxon>
        <taxon>Stylonychia</taxon>
    </lineage>
</organism>
<evidence type="ECO:0000256" key="8">
    <source>
        <dbReference type="SAM" id="Phobius"/>
    </source>
</evidence>
<dbReference type="InterPro" id="IPR008962">
    <property type="entry name" value="PapD-like_sf"/>
</dbReference>
<dbReference type="GO" id="GO:0005789">
    <property type="term" value="C:endoplasmic reticulum membrane"/>
    <property type="evidence" value="ECO:0007669"/>
    <property type="project" value="InterPro"/>
</dbReference>
<gene>
    <name evidence="10" type="primary">Contig11704.g12517</name>
    <name evidence="10" type="ORF">STYLEM_14508</name>
</gene>
<feature type="coiled-coil region" evidence="6">
    <location>
        <begin position="180"/>
        <end position="214"/>
    </location>
</feature>
<evidence type="ECO:0000256" key="5">
    <source>
        <dbReference type="ARBA" id="ARBA00023136"/>
    </source>
</evidence>
<dbReference type="PROSITE" id="PS50202">
    <property type="entry name" value="MSP"/>
    <property type="match status" value="1"/>
</dbReference>
<dbReference type="GO" id="GO:0005886">
    <property type="term" value="C:plasma membrane"/>
    <property type="evidence" value="ECO:0007669"/>
    <property type="project" value="TreeGrafter"/>
</dbReference>
<dbReference type="Pfam" id="PF00635">
    <property type="entry name" value="Motile_Sperm"/>
    <property type="match status" value="1"/>
</dbReference>
<protein>
    <submittedName>
        <fullName evidence="10">Vesicle-associated protein 1-3-like</fullName>
    </submittedName>
</protein>
<keyword evidence="5 8" id="KW-0472">Membrane</keyword>
<sequence>MVYLNPPNAVIFREAKEDGKSASQIEINNKSKDYIMFKVKTTEPNNYIVRPNQGVIEPDKQTIVKIICQVNLAQSILTDKFLVQLAVTSKDNADLTGEVIGGMLKQCKKDQIVQYKLKVEVQQQSARTGSLPDPRASKIEDQSARNTMVGSVYQPANSHSASRIEESKIQQSSSDPYEQYDLSYKRLVENQRELAELQQELIRLKDNRDLLKLKNSALNFEKPEGGAGAGAGSKGNQGYQLLHVLLVAIISLIIGALMKQ</sequence>
<dbReference type="GO" id="GO:0090158">
    <property type="term" value="P:endoplasmic reticulum membrane organization"/>
    <property type="evidence" value="ECO:0007669"/>
    <property type="project" value="TreeGrafter"/>
</dbReference>
<proteinExistence type="inferred from homology"/>
<keyword evidence="3 8" id="KW-0812">Transmembrane</keyword>
<dbReference type="Proteomes" id="UP000039865">
    <property type="component" value="Unassembled WGS sequence"/>
</dbReference>
<evidence type="ECO:0000256" key="2">
    <source>
        <dbReference type="ARBA" id="ARBA00008932"/>
    </source>
</evidence>
<reference evidence="10 11" key="1">
    <citation type="submission" date="2014-06" db="EMBL/GenBank/DDBJ databases">
        <authorList>
            <person name="Swart Estienne"/>
        </authorList>
    </citation>
    <scope>NUCLEOTIDE SEQUENCE [LARGE SCALE GENOMIC DNA]</scope>
    <source>
        <strain evidence="10 11">130c</strain>
    </source>
</reference>
<feature type="domain" description="MSP" evidence="9">
    <location>
        <begin position="1"/>
        <end position="122"/>
    </location>
</feature>
<comment type="subcellular location">
    <subcellularLocation>
        <location evidence="1">Membrane</location>
        <topology evidence="1">Single-pass type IV membrane protein</topology>
    </subcellularLocation>
</comment>
<evidence type="ECO:0000256" key="3">
    <source>
        <dbReference type="ARBA" id="ARBA00022692"/>
    </source>
</evidence>
<dbReference type="PANTHER" id="PTHR10809">
    <property type="entry name" value="VESICLE-ASSOCIATED MEMBRANE PROTEIN-ASSOCIATED PROTEIN"/>
    <property type="match status" value="1"/>
</dbReference>
<dbReference type="AlphaFoldDB" id="A0A078AW36"/>
<dbReference type="Gene3D" id="2.60.40.10">
    <property type="entry name" value="Immunoglobulins"/>
    <property type="match status" value="1"/>
</dbReference>
<dbReference type="OrthoDB" id="264603at2759"/>
<evidence type="ECO:0000256" key="6">
    <source>
        <dbReference type="SAM" id="Coils"/>
    </source>
</evidence>
<dbReference type="GO" id="GO:0061817">
    <property type="term" value="P:endoplasmic reticulum-plasma membrane tethering"/>
    <property type="evidence" value="ECO:0007669"/>
    <property type="project" value="TreeGrafter"/>
</dbReference>
<dbReference type="PANTHER" id="PTHR10809:SF6">
    <property type="entry name" value="AT11025P-RELATED"/>
    <property type="match status" value="1"/>
</dbReference>
<accession>A0A078AW36</accession>
<dbReference type="InParanoid" id="A0A078AW36"/>
<feature type="compositionally biased region" description="Polar residues" evidence="7">
    <location>
        <begin position="144"/>
        <end position="161"/>
    </location>
</feature>
<evidence type="ECO:0000256" key="4">
    <source>
        <dbReference type="ARBA" id="ARBA00022989"/>
    </source>
</evidence>
<dbReference type="InterPro" id="IPR016763">
    <property type="entry name" value="VAP"/>
</dbReference>
<dbReference type="EMBL" id="CCKQ01013732">
    <property type="protein sequence ID" value="CDW85432.1"/>
    <property type="molecule type" value="Genomic_DNA"/>
</dbReference>
<dbReference type="InterPro" id="IPR000535">
    <property type="entry name" value="MSP_dom"/>
</dbReference>
<dbReference type="SUPFAM" id="SSF49354">
    <property type="entry name" value="PapD-like"/>
    <property type="match status" value="1"/>
</dbReference>
<dbReference type="OMA" id="ANDDSRW"/>
<comment type="similarity">
    <text evidence="2">Belongs to the VAMP-associated protein (VAP) (TC 9.B.17) family.</text>
</comment>
<evidence type="ECO:0000259" key="9">
    <source>
        <dbReference type="PROSITE" id="PS50202"/>
    </source>
</evidence>
<evidence type="ECO:0000313" key="10">
    <source>
        <dbReference type="EMBL" id="CDW85432.1"/>
    </source>
</evidence>
<evidence type="ECO:0000313" key="11">
    <source>
        <dbReference type="Proteomes" id="UP000039865"/>
    </source>
</evidence>